<keyword evidence="6 8" id="KW-0472">Membrane</keyword>
<reference evidence="9 10" key="1">
    <citation type="submission" date="2018-11" db="EMBL/GenBank/DDBJ databases">
        <title>Genomic Encyclopedia of Type Strains, Phase IV (KMG-IV): sequencing the most valuable type-strain genomes for metagenomic binning, comparative biology and taxonomic classification.</title>
        <authorList>
            <person name="Goeker M."/>
        </authorList>
    </citation>
    <scope>NUCLEOTIDE SEQUENCE [LARGE SCALE GENOMIC DNA]</scope>
    <source>
        <strain evidence="9 10">DSM 100275</strain>
    </source>
</reference>
<dbReference type="Pfam" id="PF02472">
    <property type="entry name" value="ExbD"/>
    <property type="match status" value="1"/>
</dbReference>
<dbReference type="Proteomes" id="UP000276634">
    <property type="component" value="Unassembled WGS sequence"/>
</dbReference>
<evidence type="ECO:0000256" key="7">
    <source>
        <dbReference type="RuleBase" id="RU003879"/>
    </source>
</evidence>
<sequence length="158" mass="17145">MSAASRRARRMARRHARGTPVRLHLVSLMDIFTILVFFLLVNTSDVQPPGRAVRLPTGRAETPPRQTLVVTVTPEAILVQDRPVVRVAAIPPDGPIAPLAEELAHQAARSGLPPAAREATVVGDRTIPFALLQRVMQTLSAAGYPRISLAVVRREGRS</sequence>
<evidence type="ECO:0000256" key="5">
    <source>
        <dbReference type="ARBA" id="ARBA00022989"/>
    </source>
</evidence>
<comment type="similarity">
    <text evidence="2 7">Belongs to the ExbD/TolR family.</text>
</comment>
<dbReference type="InterPro" id="IPR003400">
    <property type="entry name" value="ExbD"/>
</dbReference>
<dbReference type="GO" id="GO:0005886">
    <property type="term" value="C:plasma membrane"/>
    <property type="evidence" value="ECO:0007669"/>
    <property type="project" value="UniProtKB-SubCell"/>
</dbReference>
<comment type="caution">
    <text evidence="9">The sequence shown here is derived from an EMBL/GenBank/DDBJ whole genome shotgun (WGS) entry which is preliminary data.</text>
</comment>
<comment type="subcellular location">
    <subcellularLocation>
        <location evidence="1">Cell membrane</location>
        <topology evidence="1">Single-pass membrane protein</topology>
    </subcellularLocation>
    <subcellularLocation>
        <location evidence="7">Cell membrane</location>
        <topology evidence="7">Single-pass type II membrane protein</topology>
    </subcellularLocation>
</comment>
<organism evidence="9 10">
    <name type="scientific">Inmirania thermothiophila</name>
    <dbReference type="NCBI Taxonomy" id="1750597"/>
    <lineage>
        <taxon>Bacteria</taxon>
        <taxon>Pseudomonadati</taxon>
        <taxon>Pseudomonadota</taxon>
        <taxon>Gammaproteobacteria</taxon>
        <taxon>Chromatiales</taxon>
        <taxon>Ectothiorhodospiraceae</taxon>
        <taxon>Inmirania</taxon>
    </lineage>
</organism>
<protein>
    <submittedName>
        <fullName evidence="9">Biopolymer transport protein ExbD</fullName>
    </submittedName>
</protein>
<evidence type="ECO:0000256" key="8">
    <source>
        <dbReference type="SAM" id="Phobius"/>
    </source>
</evidence>
<dbReference type="EMBL" id="RJVI01000003">
    <property type="protein sequence ID" value="ROR29498.1"/>
    <property type="molecule type" value="Genomic_DNA"/>
</dbReference>
<dbReference type="AlphaFoldDB" id="A0A3N1XTB5"/>
<dbReference type="RefSeq" id="WP_211331986.1">
    <property type="nucleotide sequence ID" value="NZ_RJVI01000003.1"/>
</dbReference>
<proteinExistence type="inferred from homology"/>
<evidence type="ECO:0000256" key="6">
    <source>
        <dbReference type="ARBA" id="ARBA00023136"/>
    </source>
</evidence>
<keyword evidence="4 7" id="KW-0812">Transmembrane</keyword>
<keyword evidence="3" id="KW-1003">Cell membrane</keyword>
<feature type="transmembrane region" description="Helical" evidence="8">
    <location>
        <begin position="21"/>
        <end position="41"/>
    </location>
</feature>
<keyword evidence="10" id="KW-1185">Reference proteome</keyword>
<keyword evidence="7" id="KW-0813">Transport</keyword>
<name>A0A3N1XTB5_9GAMM</name>
<evidence type="ECO:0000256" key="3">
    <source>
        <dbReference type="ARBA" id="ARBA00022475"/>
    </source>
</evidence>
<evidence type="ECO:0000256" key="4">
    <source>
        <dbReference type="ARBA" id="ARBA00022692"/>
    </source>
</evidence>
<evidence type="ECO:0000256" key="1">
    <source>
        <dbReference type="ARBA" id="ARBA00004162"/>
    </source>
</evidence>
<accession>A0A3N1XTB5</accession>
<evidence type="ECO:0000313" key="10">
    <source>
        <dbReference type="Proteomes" id="UP000276634"/>
    </source>
</evidence>
<gene>
    <name evidence="9" type="ORF">EDC57_2168</name>
</gene>
<keyword evidence="7" id="KW-0653">Protein transport</keyword>
<keyword evidence="5 8" id="KW-1133">Transmembrane helix</keyword>
<dbReference type="GO" id="GO:0015031">
    <property type="term" value="P:protein transport"/>
    <property type="evidence" value="ECO:0007669"/>
    <property type="project" value="UniProtKB-KW"/>
</dbReference>
<dbReference type="GO" id="GO:0022857">
    <property type="term" value="F:transmembrane transporter activity"/>
    <property type="evidence" value="ECO:0007669"/>
    <property type="project" value="InterPro"/>
</dbReference>
<evidence type="ECO:0000256" key="2">
    <source>
        <dbReference type="ARBA" id="ARBA00005811"/>
    </source>
</evidence>
<evidence type="ECO:0000313" key="9">
    <source>
        <dbReference type="EMBL" id="ROR29498.1"/>
    </source>
</evidence>